<protein>
    <submittedName>
        <fullName evidence="1">Uncharacterized protein</fullName>
    </submittedName>
</protein>
<comment type="caution">
    <text evidence="1">The sequence shown here is derived from an EMBL/GenBank/DDBJ whole genome shotgun (WGS) entry which is preliminary data.</text>
</comment>
<dbReference type="RefSeq" id="WP_016879434.1">
    <property type="nucleotide sequence ID" value="NZ_AJLN01000059.1"/>
</dbReference>
<evidence type="ECO:0000313" key="2">
    <source>
        <dbReference type="Proteomes" id="UP000268857"/>
    </source>
</evidence>
<sequence length="187" mass="19653">MSGSFGVRAIQGVLSPGYVVDRYYTQHYGTLSTNTAIVANSIRYVPFYVSRRQRFTAIAVEVTTSTTGNARLGIYSTNNTVEPVSLILDAGTIDTGTTGVKEVGIDITLNAGWYALCIVADAAASYRCISSNTVSPSQSALTGTSPASSSALVGMSASFTYGVLPNSAPMTSFAYGSFCPFFWLKAG</sequence>
<name>A0A433N658_CHLFR</name>
<accession>A0A433N658</accession>
<gene>
    <name evidence="1" type="ORF">PCC6912_39490</name>
</gene>
<dbReference type="EMBL" id="RSCJ01000018">
    <property type="protein sequence ID" value="RUR76990.1"/>
    <property type="molecule type" value="Genomic_DNA"/>
</dbReference>
<proteinExistence type="predicted"/>
<dbReference type="AlphaFoldDB" id="A0A433N658"/>
<reference evidence="1 2" key="1">
    <citation type="journal article" date="2019" name="Genome Biol. Evol.">
        <title>Day and night: Metabolic profiles and evolutionary relationships of six axenic non-marine cyanobacteria.</title>
        <authorList>
            <person name="Will S.E."/>
            <person name="Henke P."/>
            <person name="Boedeker C."/>
            <person name="Huang S."/>
            <person name="Brinkmann H."/>
            <person name="Rohde M."/>
            <person name="Jarek M."/>
            <person name="Friedl T."/>
            <person name="Seufert S."/>
            <person name="Schumacher M."/>
            <person name="Overmann J."/>
            <person name="Neumann-Schaal M."/>
            <person name="Petersen J."/>
        </authorList>
    </citation>
    <scope>NUCLEOTIDE SEQUENCE [LARGE SCALE GENOMIC DNA]</scope>
    <source>
        <strain evidence="1 2">PCC 6912</strain>
    </source>
</reference>
<dbReference type="Proteomes" id="UP000268857">
    <property type="component" value="Unassembled WGS sequence"/>
</dbReference>
<organism evidence="1 2">
    <name type="scientific">Chlorogloeopsis fritschii PCC 6912</name>
    <dbReference type="NCBI Taxonomy" id="211165"/>
    <lineage>
        <taxon>Bacteria</taxon>
        <taxon>Bacillati</taxon>
        <taxon>Cyanobacteriota</taxon>
        <taxon>Cyanophyceae</taxon>
        <taxon>Nostocales</taxon>
        <taxon>Chlorogloeopsidaceae</taxon>
        <taxon>Chlorogloeopsis</taxon>
    </lineage>
</organism>
<keyword evidence="2" id="KW-1185">Reference proteome</keyword>
<evidence type="ECO:0000313" key="1">
    <source>
        <dbReference type="EMBL" id="RUR76990.1"/>
    </source>
</evidence>
<dbReference type="OrthoDB" id="2897314at2"/>
<dbReference type="STRING" id="211165.GCA_000317285_01782"/>